<feature type="transmembrane region" description="Helical" evidence="8">
    <location>
        <begin position="125"/>
        <end position="146"/>
    </location>
</feature>
<gene>
    <name evidence="9" type="ORF">SAMN05444159_6681</name>
</gene>
<evidence type="ECO:0000313" key="10">
    <source>
        <dbReference type="Proteomes" id="UP000189935"/>
    </source>
</evidence>
<evidence type="ECO:0000256" key="3">
    <source>
        <dbReference type="ARBA" id="ARBA00022448"/>
    </source>
</evidence>
<keyword evidence="5 8" id="KW-0812">Transmembrane</keyword>
<evidence type="ECO:0000256" key="1">
    <source>
        <dbReference type="ARBA" id="ARBA00004651"/>
    </source>
</evidence>
<evidence type="ECO:0008006" key="11">
    <source>
        <dbReference type="Google" id="ProtNLM"/>
    </source>
</evidence>
<feature type="transmembrane region" description="Helical" evidence="8">
    <location>
        <begin position="257"/>
        <end position="277"/>
    </location>
</feature>
<feature type="transmembrane region" description="Helical" evidence="8">
    <location>
        <begin position="95"/>
        <end position="119"/>
    </location>
</feature>
<reference evidence="9 10" key="1">
    <citation type="submission" date="2016-11" db="EMBL/GenBank/DDBJ databases">
        <authorList>
            <person name="Jaros S."/>
            <person name="Januszkiewicz K."/>
            <person name="Wedrychowicz H."/>
        </authorList>
    </citation>
    <scope>NUCLEOTIDE SEQUENCE [LARGE SCALE GENOMIC DNA]</scope>
    <source>
        <strain evidence="9 10">GAS499</strain>
    </source>
</reference>
<comment type="similarity">
    <text evidence="2">Belongs to the auxin efflux carrier (TC 2.A.69) family.</text>
</comment>
<feature type="transmembrane region" description="Helical" evidence="8">
    <location>
        <begin position="289"/>
        <end position="311"/>
    </location>
</feature>
<dbReference type="RefSeq" id="WP_079543813.1">
    <property type="nucleotide sequence ID" value="NZ_LT670844.1"/>
</dbReference>
<name>A0A1M7D1Z7_9BRAD</name>
<keyword evidence="4" id="KW-1003">Cell membrane</keyword>
<proteinExistence type="inferred from homology"/>
<feature type="transmembrane region" description="Helical" evidence="8">
    <location>
        <begin position="229"/>
        <end position="251"/>
    </location>
</feature>
<dbReference type="GO" id="GO:0055085">
    <property type="term" value="P:transmembrane transport"/>
    <property type="evidence" value="ECO:0007669"/>
    <property type="project" value="InterPro"/>
</dbReference>
<dbReference type="Pfam" id="PF03547">
    <property type="entry name" value="Mem_trans"/>
    <property type="match status" value="1"/>
</dbReference>
<feature type="transmembrane region" description="Helical" evidence="8">
    <location>
        <begin position="63"/>
        <end position="88"/>
    </location>
</feature>
<feature type="transmembrane region" description="Helical" evidence="8">
    <location>
        <begin position="199"/>
        <end position="217"/>
    </location>
</feature>
<accession>A0A1M7D1Z7</accession>
<sequence length="312" mass="32648">MNALINVVLPIFGIILTGYLAGRLEVLGRDSAAALNRFVFYFAVPPALFIATARAPIDKIFNWPFIGAFVGGSMLTLPIALVVGRFWFRHDVATLSIAGLAAVFGNVFTMGLPLLLTAYGPDGALPSIVAALSITLLLICGAIAVLEGARATEPSALRLAVQLAGTILRNPLVISPLLGILFAITALPLPKVASNYLDLMAAAVAPAALFALGLSLIDSKLTGNATEVIWLTALKVIANPALTFALVTYVFVLDPLWSQAAIILSAMPIGANPYVIAQQYNVHVETVSSAVVVSTGMSLVTLSLLMIWLGVG</sequence>
<dbReference type="PANTHER" id="PTHR36838:SF3">
    <property type="entry name" value="TRANSPORTER AUXIN EFFLUX CARRIER EC FAMILY"/>
    <property type="match status" value="1"/>
</dbReference>
<dbReference type="InterPro" id="IPR004776">
    <property type="entry name" value="Mem_transp_PIN-like"/>
</dbReference>
<evidence type="ECO:0000313" key="9">
    <source>
        <dbReference type="EMBL" id="SHL73516.1"/>
    </source>
</evidence>
<feature type="transmembrane region" description="Helical" evidence="8">
    <location>
        <begin position="167"/>
        <end position="187"/>
    </location>
</feature>
<dbReference type="Gene3D" id="1.20.1530.20">
    <property type="match status" value="1"/>
</dbReference>
<dbReference type="EMBL" id="LT670844">
    <property type="protein sequence ID" value="SHL73516.1"/>
    <property type="molecule type" value="Genomic_DNA"/>
</dbReference>
<keyword evidence="3" id="KW-0813">Transport</keyword>
<dbReference type="PANTHER" id="PTHR36838">
    <property type="entry name" value="AUXIN EFFLUX CARRIER FAMILY PROTEIN"/>
    <property type="match status" value="1"/>
</dbReference>
<dbReference type="GO" id="GO:0005886">
    <property type="term" value="C:plasma membrane"/>
    <property type="evidence" value="ECO:0007669"/>
    <property type="project" value="UniProtKB-SubCell"/>
</dbReference>
<evidence type="ECO:0000256" key="7">
    <source>
        <dbReference type="ARBA" id="ARBA00023136"/>
    </source>
</evidence>
<dbReference type="InterPro" id="IPR038770">
    <property type="entry name" value="Na+/solute_symporter_sf"/>
</dbReference>
<dbReference type="AlphaFoldDB" id="A0A1M7D1Z7"/>
<evidence type="ECO:0000256" key="2">
    <source>
        <dbReference type="ARBA" id="ARBA00010145"/>
    </source>
</evidence>
<dbReference type="OrthoDB" id="9810457at2"/>
<feature type="transmembrane region" description="Helical" evidence="8">
    <location>
        <begin position="38"/>
        <end position="57"/>
    </location>
</feature>
<organism evidence="9 10">
    <name type="scientific">Bradyrhizobium lablabi</name>
    <dbReference type="NCBI Taxonomy" id="722472"/>
    <lineage>
        <taxon>Bacteria</taxon>
        <taxon>Pseudomonadati</taxon>
        <taxon>Pseudomonadota</taxon>
        <taxon>Alphaproteobacteria</taxon>
        <taxon>Hyphomicrobiales</taxon>
        <taxon>Nitrobacteraceae</taxon>
        <taxon>Bradyrhizobium</taxon>
    </lineage>
</organism>
<keyword evidence="6 8" id="KW-1133">Transmembrane helix</keyword>
<dbReference type="Proteomes" id="UP000189935">
    <property type="component" value="Chromosome I"/>
</dbReference>
<evidence type="ECO:0000256" key="4">
    <source>
        <dbReference type="ARBA" id="ARBA00022475"/>
    </source>
</evidence>
<comment type="subcellular location">
    <subcellularLocation>
        <location evidence="1">Cell membrane</location>
        <topology evidence="1">Multi-pass membrane protein</topology>
    </subcellularLocation>
</comment>
<evidence type="ECO:0000256" key="6">
    <source>
        <dbReference type="ARBA" id="ARBA00022989"/>
    </source>
</evidence>
<evidence type="ECO:0000256" key="8">
    <source>
        <dbReference type="SAM" id="Phobius"/>
    </source>
</evidence>
<feature type="transmembrane region" description="Helical" evidence="8">
    <location>
        <begin position="6"/>
        <end position="26"/>
    </location>
</feature>
<protein>
    <recommendedName>
        <fullName evidence="11">Transporter</fullName>
    </recommendedName>
</protein>
<keyword evidence="7 8" id="KW-0472">Membrane</keyword>
<evidence type="ECO:0000256" key="5">
    <source>
        <dbReference type="ARBA" id="ARBA00022692"/>
    </source>
</evidence>